<name>A0A9X0DQV9_9HELO</name>
<dbReference type="AlphaFoldDB" id="A0A9X0DQV9"/>
<evidence type="ECO:0000313" key="3">
    <source>
        <dbReference type="Proteomes" id="UP001152300"/>
    </source>
</evidence>
<evidence type="ECO:0000256" key="1">
    <source>
        <dbReference type="SAM" id="MobiDB-lite"/>
    </source>
</evidence>
<reference evidence="2" key="1">
    <citation type="submission" date="2022-11" db="EMBL/GenBank/DDBJ databases">
        <title>Genome Resource of Sclerotinia nivalis Strain SnTB1, a Plant Pathogen Isolated from American Ginseng.</title>
        <authorList>
            <person name="Fan S."/>
        </authorList>
    </citation>
    <scope>NUCLEOTIDE SEQUENCE</scope>
    <source>
        <strain evidence="2">SnTB1</strain>
    </source>
</reference>
<dbReference type="PANTHER" id="PTHR33481">
    <property type="entry name" value="REVERSE TRANSCRIPTASE"/>
    <property type="match status" value="1"/>
</dbReference>
<evidence type="ECO:0000313" key="2">
    <source>
        <dbReference type="EMBL" id="KAJ8069558.1"/>
    </source>
</evidence>
<accession>A0A9X0DQV9</accession>
<comment type="caution">
    <text evidence="2">The sequence shown here is derived from an EMBL/GenBank/DDBJ whole genome shotgun (WGS) entry which is preliminary data.</text>
</comment>
<organism evidence="2 3">
    <name type="scientific">Sclerotinia nivalis</name>
    <dbReference type="NCBI Taxonomy" id="352851"/>
    <lineage>
        <taxon>Eukaryota</taxon>
        <taxon>Fungi</taxon>
        <taxon>Dikarya</taxon>
        <taxon>Ascomycota</taxon>
        <taxon>Pezizomycotina</taxon>
        <taxon>Leotiomycetes</taxon>
        <taxon>Helotiales</taxon>
        <taxon>Sclerotiniaceae</taxon>
        <taxon>Sclerotinia</taxon>
    </lineage>
</organism>
<keyword evidence="3" id="KW-1185">Reference proteome</keyword>
<dbReference type="Proteomes" id="UP001152300">
    <property type="component" value="Unassembled WGS sequence"/>
</dbReference>
<dbReference type="OrthoDB" id="3564692at2759"/>
<dbReference type="EMBL" id="JAPEIS010000002">
    <property type="protein sequence ID" value="KAJ8069558.1"/>
    <property type="molecule type" value="Genomic_DNA"/>
</dbReference>
<feature type="region of interest" description="Disordered" evidence="1">
    <location>
        <begin position="167"/>
        <end position="187"/>
    </location>
</feature>
<dbReference type="PANTHER" id="PTHR33481:SF1">
    <property type="entry name" value="ENDONUCLEASE_EXONUCLEASE_PHOSPHATASE DOMAIN-CONTAINING PROTEIN-RELATED"/>
    <property type="match status" value="1"/>
</dbReference>
<sequence length="306" mass="35209">MDEETIMVDTILSSFPRVILGTPTQEEVAPFLYEESFNNPPFILSSPTPFQSFNSQAQHNILSFDDPFKSSTISSTLQFNNKRRRQFSYSEFSSTKPKEAIQKARDLFILAISMEKDIEEQSKILNLIEIFREYLEKGKLIRASNIITSQISHFENATKRIEKQTNYLSNLPNHSTTPSTNPSTINKESYTSVTKTVGEWKIITKGNSTKQKPTEQKEDTFSKRLILINPFLHQSISFILLYTRNKINEAFKKAGINGPVISTITTIRSNNIILTINSPFNTQFLIEKKKIWNQIIRSERIQIDKL</sequence>
<gene>
    <name evidence="2" type="ORF">OCU04_003208</name>
</gene>
<feature type="compositionally biased region" description="Low complexity" evidence="1">
    <location>
        <begin position="169"/>
        <end position="186"/>
    </location>
</feature>
<protein>
    <submittedName>
        <fullName evidence="2">Uncharacterized protein</fullName>
    </submittedName>
</protein>
<proteinExistence type="predicted"/>